<dbReference type="Pfam" id="PF13470">
    <property type="entry name" value="PIN_3"/>
    <property type="match status" value="1"/>
</dbReference>
<organism evidence="2 3">
    <name type="scientific">Litorilinea aerophila</name>
    <dbReference type="NCBI Taxonomy" id="1204385"/>
    <lineage>
        <taxon>Bacteria</taxon>
        <taxon>Bacillati</taxon>
        <taxon>Chloroflexota</taxon>
        <taxon>Caldilineae</taxon>
        <taxon>Caldilineales</taxon>
        <taxon>Caldilineaceae</taxon>
        <taxon>Litorilinea</taxon>
    </lineage>
</organism>
<dbReference type="EMBL" id="VIGC01000002">
    <property type="protein sequence ID" value="TQE97683.1"/>
    <property type="molecule type" value="Genomic_DNA"/>
</dbReference>
<keyword evidence="3" id="KW-1185">Reference proteome</keyword>
<dbReference type="Proteomes" id="UP000317371">
    <property type="component" value="Unassembled WGS sequence"/>
</dbReference>
<proteinExistence type="predicted"/>
<evidence type="ECO:0000313" key="3">
    <source>
        <dbReference type="Proteomes" id="UP000317371"/>
    </source>
</evidence>
<evidence type="ECO:0000259" key="1">
    <source>
        <dbReference type="Pfam" id="PF13470"/>
    </source>
</evidence>
<comment type="caution">
    <text evidence="2">The sequence shown here is derived from an EMBL/GenBank/DDBJ whole genome shotgun (WGS) entry which is preliminary data.</text>
</comment>
<dbReference type="InParanoid" id="A0A540VNF8"/>
<name>A0A540VNF8_9CHLR</name>
<sequence length="149" mass="16447">MSPPPNVFLDTSVIFAAILSPQGGARMVFRLGESGLVHLWIGRQVLRECEAVVQRKAAPTLPDLALLLHTAGVQVGPEAGANHLEDAKRLVAYLPDALVLAEALETQPDWFLTHDHQHFLKLSNEEVSFQIGTPGDFLTWFRERTIQGD</sequence>
<protein>
    <submittedName>
        <fullName evidence="2">PIN domain-containing protein</fullName>
    </submittedName>
</protein>
<dbReference type="InterPro" id="IPR029060">
    <property type="entry name" value="PIN-like_dom_sf"/>
</dbReference>
<accession>A0A540VNF8</accession>
<reference evidence="2 3" key="1">
    <citation type="submission" date="2019-06" db="EMBL/GenBank/DDBJ databases">
        <title>Genome sequence of Litorilinea aerophila BAA-2444.</title>
        <authorList>
            <person name="Maclea K.S."/>
            <person name="Maurais E.G."/>
            <person name="Iannazzi L.C."/>
        </authorList>
    </citation>
    <scope>NUCLEOTIDE SEQUENCE [LARGE SCALE GENOMIC DNA]</scope>
    <source>
        <strain evidence="2 3">ATCC BAA-2444</strain>
    </source>
</reference>
<evidence type="ECO:0000313" key="2">
    <source>
        <dbReference type="EMBL" id="TQE97683.1"/>
    </source>
</evidence>
<dbReference type="OrthoDB" id="161461at2"/>
<dbReference type="InterPro" id="IPR002716">
    <property type="entry name" value="PIN_dom"/>
</dbReference>
<feature type="domain" description="PIN" evidence="1">
    <location>
        <begin position="7"/>
        <end position="116"/>
    </location>
</feature>
<gene>
    <name evidence="2" type="ORF">FKZ61_02080</name>
</gene>
<dbReference type="AlphaFoldDB" id="A0A540VNF8"/>
<dbReference type="SUPFAM" id="SSF88723">
    <property type="entry name" value="PIN domain-like"/>
    <property type="match status" value="1"/>
</dbReference>